<dbReference type="PANTHER" id="PTHR46114">
    <property type="entry name" value="APPLE DOMAIN-CONTAINING PROTEIN"/>
    <property type="match status" value="1"/>
</dbReference>
<evidence type="ECO:0000313" key="1">
    <source>
        <dbReference type="EMBL" id="UYV84641.1"/>
    </source>
</evidence>
<evidence type="ECO:0000313" key="2">
    <source>
        <dbReference type="Proteomes" id="UP001235939"/>
    </source>
</evidence>
<accession>A0ABY6LTR5</accession>
<name>A0ABY6LTR5_9ARAC</name>
<dbReference type="Proteomes" id="UP001235939">
    <property type="component" value="Chromosome X"/>
</dbReference>
<proteinExistence type="predicted"/>
<protein>
    <recommendedName>
        <fullName evidence="3">Transposase</fullName>
    </recommendedName>
</protein>
<organism evidence="1 2">
    <name type="scientific">Cordylochernes scorpioides</name>
    <dbReference type="NCBI Taxonomy" id="51811"/>
    <lineage>
        <taxon>Eukaryota</taxon>
        <taxon>Metazoa</taxon>
        <taxon>Ecdysozoa</taxon>
        <taxon>Arthropoda</taxon>
        <taxon>Chelicerata</taxon>
        <taxon>Arachnida</taxon>
        <taxon>Pseudoscorpiones</taxon>
        <taxon>Cheliferoidea</taxon>
        <taxon>Chernetidae</taxon>
        <taxon>Cordylochernes</taxon>
    </lineage>
</organism>
<gene>
    <name evidence="1" type="ORF">LAZ67_X002935</name>
</gene>
<keyword evidence="2" id="KW-1185">Reference proteome</keyword>
<dbReference type="InterPro" id="IPR036397">
    <property type="entry name" value="RNaseH_sf"/>
</dbReference>
<dbReference type="Gene3D" id="3.30.420.10">
    <property type="entry name" value="Ribonuclease H-like superfamily/Ribonuclease H"/>
    <property type="match status" value="1"/>
</dbReference>
<reference evidence="1 2" key="1">
    <citation type="submission" date="2022-03" db="EMBL/GenBank/DDBJ databases">
        <title>A chromosomal length assembly of Cordylochernes scorpioides.</title>
        <authorList>
            <person name="Zeh D."/>
            <person name="Zeh J."/>
        </authorList>
    </citation>
    <scope>NUCLEOTIDE SEQUENCE [LARGE SCALE GENOMIC DNA]</scope>
    <source>
        <strain evidence="1">IN4F17</strain>
        <tissue evidence="1">Whole Body</tissue>
    </source>
</reference>
<evidence type="ECO:0008006" key="3">
    <source>
        <dbReference type="Google" id="ProtNLM"/>
    </source>
</evidence>
<dbReference type="PANTHER" id="PTHR46114:SF1">
    <property type="entry name" value="ZAD DOMAIN-CONTAINING PROTEIN"/>
    <property type="match status" value="1"/>
</dbReference>
<sequence>MNYNIPYNDFTSDLEAIQKGNTIITQKIHSLLTQLISLEKTAFYNGFLPVFGSGVMKWQLNLQRKPEMLSRHVYYEFIKEGITINKQAYKEILVRLRDAKRRKINQLFNSKQLKLLHDNAPAHRAIIVQDYSAKHSVSVLPHSPYSTDIAPYISLEKIRAEVFNGPQIKRPLNDKNILITMNGIEEAACHLDKFPDNLGAYSDENGERFHQDLKVVEERYQGVWDCHMMADYCWKLSRDLPEYTYKRKSKRWKFMKD</sequence>
<dbReference type="EMBL" id="CP092886">
    <property type="protein sequence ID" value="UYV84641.1"/>
    <property type="molecule type" value="Genomic_DNA"/>
</dbReference>